<gene>
    <name evidence="1" type="ORF">HDA45_007611</name>
</gene>
<dbReference type="Proteomes" id="UP000580861">
    <property type="component" value="Unassembled WGS sequence"/>
</dbReference>
<dbReference type="EMBL" id="JACHMX010000001">
    <property type="protein sequence ID" value="MBB5857524.1"/>
    <property type="molecule type" value="Genomic_DNA"/>
</dbReference>
<reference evidence="1 2" key="1">
    <citation type="submission" date="2020-08" db="EMBL/GenBank/DDBJ databases">
        <title>Sequencing the genomes of 1000 actinobacteria strains.</title>
        <authorList>
            <person name="Klenk H.-P."/>
        </authorList>
    </citation>
    <scope>NUCLEOTIDE SEQUENCE [LARGE SCALE GENOMIC DNA]</scope>
    <source>
        <strain evidence="1 2">DSM 45272</strain>
    </source>
</reference>
<dbReference type="Gene3D" id="3.50.50.60">
    <property type="entry name" value="FAD/NAD(P)-binding domain"/>
    <property type="match status" value="1"/>
</dbReference>
<name>A0A841BG91_9PSEU</name>
<dbReference type="InterPro" id="IPR036188">
    <property type="entry name" value="FAD/NAD-bd_sf"/>
</dbReference>
<dbReference type="PANTHER" id="PTHR43422:SF3">
    <property type="entry name" value="THIAMINE THIAZOLE SYNTHASE"/>
    <property type="match status" value="1"/>
</dbReference>
<evidence type="ECO:0000313" key="2">
    <source>
        <dbReference type="Proteomes" id="UP000580861"/>
    </source>
</evidence>
<dbReference type="RefSeq" id="WP_221471347.1">
    <property type="nucleotide sequence ID" value="NZ_JACHMX010000001.1"/>
</dbReference>
<organism evidence="1 2">
    <name type="scientific">Amycolatopsis umgeniensis</name>
    <dbReference type="NCBI Taxonomy" id="336628"/>
    <lineage>
        <taxon>Bacteria</taxon>
        <taxon>Bacillati</taxon>
        <taxon>Actinomycetota</taxon>
        <taxon>Actinomycetes</taxon>
        <taxon>Pseudonocardiales</taxon>
        <taxon>Pseudonocardiaceae</taxon>
        <taxon>Amycolatopsis</taxon>
    </lineage>
</organism>
<protein>
    <submittedName>
        <fullName evidence="1">2-polyprenyl-6-methoxyphenol hydroxylase-like FAD-dependent oxidoreductase</fullName>
    </submittedName>
</protein>
<keyword evidence="2" id="KW-1185">Reference proteome</keyword>
<evidence type="ECO:0000313" key="1">
    <source>
        <dbReference type="EMBL" id="MBB5857524.1"/>
    </source>
</evidence>
<proteinExistence type="predicted"/>
<dbReference type="AlphaFoldDB" id="A0A841BG91"/>
<comment type="caution">
    <text evidence="1">The sequence shown here is derived from an EMBL/GenBank/DDBJ whole genome shotgun (WGS) entry which is preliminary data.</text>
</comment>
<dbReference type="PANTHER" id="PTHR43422">
    <property type="entry name" value="THIAMINE THIAZOLE SYNTHASE"/>
    <property type="match status" value="1"/>
</dbReference>
<sequence>MTPDGSKNEEVTAVSGQAGKRAIVLGGSVAGLFAARVLSESYSRVLVVDRDVLSGVRETRRSVPQGKQVHGLLAKGQQVIEELFPGFTEEIKADGAGIGDVAGNLRWYFNGKPLARDDSGLVAVTASRPFLEYHIRRRVQALTNVEFLEGHDILSLATAENGRRIVGAVVSGPDGTEETLDGDLVVDAMGRGSRTPVWLTELGYPRVEEERLKIGIGYATRHYRLKTDPYQGDISINVIASPMLPRGAICGKHGDTIELTAYGILDDHPPTDNEGFLAFIKSLPVPDIYDAISESEPLDDPVGYRFPANLRRRYEKLADFPEGFFVVGDSVCSFNPTYAQGMTISALGALAMRKHLRSGAGPRPKQFLKELARDVLDAPWEMMNTGDLIFPDVPGKRSMKVKMGHAYAAKVLEAATRDGKVASAYLKMTGLVISPEALMSPSTLLRVLRNSRGEAAAVTR</sequence>
<dbReference type="SUPFAM" id="SSF51905">
    <property type="entry name" value="FAD/NAD(P)-binding domain"/>
    <property type="match status" value="1"/>
</dbReference>
<accession>A0A841BG91</accession>